<dbReference type="InterPro" id="IPR001769">
    <property type="entry name" value="Gingipain"/>
</dbReference>
<dbReference type="Gene3D" id="2.60.40.4070">
    <property type="match status" value="1"/>
</dbReference>
<evidence type="ECO:0000259" key="3">
    <source>
        <dbReference type="Pfam" id="PF01364"/>
    </source>
</evidence>
<feature type="domain" description="Gingipain" evidence="3">
    <location>
        <begin position="46"/>
        <end position="415"/>
    </location>
</feature>
<accession>A0A538SES3</accession>
<dbReference type="EMBL" id="VBOS01000435">
    <property type="protein sequence ID" value="TMQ49869.1"/>
    <property type="molecule type" value="Genomic_DNA"/>
</dbReference>
<dbReference type="Gene3D" id="3.40.50.10390">
    <property type="entry name" value="Gingipain r, domain 1"/>
    <property type="match status" value="1"/>
</dbReference>
<evidence type="ECO:0000256" key="2">
    <source>
        <dbReference type="SAM" id="SignalP"/>
    </source>
</evidence>
<evidence type="ECO:0000313" key="4">
    <source>
        <dbReference type="EMBL" id="TMQ49869.1"/>
    </source>
</evidence>
<dbReference type="Pfam" id="PF01364">
    <property type="entry name" value="Peptidase_C25"/>
    <property type="match status" value="1"/>
</dbReference>
<organism evidence="4 5">
    <name type="scientific">Eiseniibacteriota bacterium</name>
    <dbReference type="NCBI Taxonomy" id="2212470"/>
    <lineage>
        <taxon>Bacteria</taxon>
        <taxon>Candidatus Eiseniibacteriota</taxon>
    </lineage>
</organism>
<feature type="chain" id="PRO_5021980452" description="Gingipain domain-containing protein" evidence="2">
    <location>
        <begin position="21"/>
        <end position="578"/>
    </location>
</feature>
<dbReference type="SUPFAM" id="SSF52129">
    <property type="entry name" value="Caspase-like"/>
    <property type="match status" value="1"/>
</dbReference>
<dbReference type="InterPro" id="IPR029031">
    <property type="entry name" value="Gingipain_N_sf"/>
</dbReference>
<gene>
    <name evidence="4" type="ORF">E6K72_11955</name>
</gene>
<dbReference type="Proteomes" id="UP000317716">
    <property type="component" value="Unassembled WGS sequence"/>
</dbReference>
<name>A0A538SES3_UNCEI</name>
<protein>
    <recommendedName>
        <fullName evidence="3">Gingipain domain-containing protein</fullName>
    </recommendedName>
</protein>
<dbReference type="GO" id="GO:0006508">
    <property type="term" value="P:proteolysis"/>
    <property type="evidence" value="ECO:0007669"/>
    <property type="project" value="InterPro"/>
</dbReference>
<sequence length="578" mass="60462">MRPIRLWVLAVGLLPSTLFAAVLPDAGQVGEGPAPIPRSGDRAVAYVVVTDRQLQGSFMPLVQARTRGGLRAAVVTLDAIERGYPAGVDRAERIRMFLKDAHANWGTQWVLLGGDASVIPMRRARLRFGGLLPDIDLPTDQYYACLDGTWNADGDSLWGELPGPGEPGDDVDLIPDLYVGRAPVRSQTETIDFVRRTLAYEGRLSAAGHRSALLAAEVISGLVDGAFATEALRPALEADPDRSIVRLYENAAAWPGSLKESRPALLEALGTGFDLALLVGAGGHGVIVAGQDFCCADYVTSDDLLGLTNAPQYPFVYALSAYTTAPDPPLSIGAALMHAPRGGAAAVLGTTNIQFVSIASNFMLAYFGEALGSDLPPMGVALARTITAIHSGSFFGDIQRLTTQGNVLLGDPALHVDPVDAAHVLRIHGRPALPVRDAALASRGGEVASLTDAGASLAIALRDAGVPATGAAAGPAPGQEMGSAPARLEAQAPGPARATATLRFEFSATASGARYELALFDVLGRRVRSLAKGAATPGRFDEVWDLRSDAGIPVPDGLYFARLSFAGTSLARSLLVLR</sequence>
<proteinExistence type="predicted"/>
<dbReference type="Gene3D" id="3.40.50.1460">
    <property type="match status" value="1"/>
</dbReference>
<keyword evidence="1 2" id="KW-0732">Signal</keyword>
<evidence type="ECO:0000256" key="1">
    <source>
        <dbReference type="ARBA" id="ARBA00022729"/>
    </source>
</evidence>
<comment type="caution">
    <text evidence="4">The sequence shown here is derived from an EMBL/GenBank/DDBJ whole genome shotgun (WGS) entry which is preliminary data.</text>
</comment>
<reference evidence="4 5" key="1">
    <citation type="journal article" date="2019" name="Nat. Microbiol.">
        <title>Mediterranean grassland soil C-N compound turnover is dependent on rainfall and depth, and is mediated by genomically divergent microorganisms.</title>
        <authorList>
            <person name="Diamond S."/>
            <person name="Andeer P.F."/>
            <person name="Li Z."/>
            <person name="Crits-Christoph A."/>
            <person name="Burstein D."/>
            <person name="Anantharaman K."/>
            <person name="Lane K.R."/>
            <person name="Thomas B.C."/>
            <person name="Pan C."/>
            <person name="Northen T.R."/>
            <person name="Banfield J.F."/>
        </authorList>
    </citation>
    <scope>NUCLEOTIDE SEQUENCE [LARGE SCALE GENOMIC DNA]</scope>
    <source>
        <strain evidence="4">WS_2</strain>
    </source>
</reference>
<evidence type="ECO:0000313" key="5">
    <source>
        <dbReference type="Proteomes" id="UP000317716"/>
    </source>
</evidence>
<dbReference type="AlphaFoldDB" id="A0A538SES3"/>
<feature type="signal peptide" evidence="2">
    <location>
        <begin position="1"/>
        <end position="20"/>
    </location>
</feature>
<dbReference type="GO" id="GO:0008234">
    <property type="term" value="F:cysteine-type peptidase activity"/>
    <property type="evidence" value="ECO:0007669"/>
    <property type="project" value="InterPro"/>
</dbReference>
<dbReference type="InterPro" id="IPR029030">
    <property type="entry name" value="Caspase-like_dom_sf"/>
</dbReference>